<organism evidence="1 2">
    <name type="scientific">Apiospora marii</name>
    <dbReference type="NCBI Taxonomy" id="335849"/>
    <lineage>
        <taxon>Eukaryota</taxon>
        <taxon>Fungi</taxon>
        <taxon>Dikarya</taxon>
        <taxon>Ascomycota</taxon>
        <taxon>Pezizomycotina</taxon>
        <taxon>Sordariomycetes</taxon>
        <taxon>Xylariomycetidae</taxon>
        <taxon>Amphisphaeriales</taxon>
        <taxon>Apiosporaceae</taxon>
        <taxon>Apiospora</taxon>
    </lineage>
</organism>
<dbReference type="Proteomes" id="UP001396898">
    <property type="component" value="Unassembled WGS sequence"/>
</dbReference>
<dbReference type="EMBL" id="JAQQWI010000006">
    <property type="protein sequence ID" value="KAK8033555.1"/>
    <property type="molecule type" value="Genomic_DNA"/>
</dbReference>
<evidence type="ECO:0000313" key="1">
    <source>
        <dbReference type="EMBL" id="KAK8033555.1"/>
    </source>
</evidence>
<protein>
    <submittedName>
        <fullName evidence="1">Subtilisin-like protein</fullName>
    </submittedName>
</protein>
<reference evidence="1 2" key="1">
    <citation type="submission" date="2023-01" db="EMBL/GenBank/DDBJ databases">
        <title>Analysis of 21 Apiospora genomes using comparative genomics revels a genus with tremendous synthesis potential of carbohydrate active enzymes and secondary metabolites.</title>
        <authorList>
            <person name="Sorensen T."/>
        </authorList>
    </citation>
    <scope>NUCLEOTIDE SEQUENCE [LARGE SCALE GENOMIC DNA]</scope>
    <source>
        <strain evidence="1 2">CBS 20057</strain>
    </source>
</reference>
<accession>A0ABR1SGU6</accession>
<sequence>MNPLDSSRRYNFIAVASEAEPHVYSVLGCWNIGTIDSVIASALEAQADSVDVGSLSNNFGQQSPYGNDRFAELERAVITAIVAAGSPNGFSKCTLALCDAGQISKLSSIPNANAVSNKNFPLV</sequence>
<comment type="caution">
    <text evidence="1">The sequence shown here is derived from an EMBL/GenBank/DDBJ whole genome shotgun (WGS) entry which is preliminary data.</text>
</comment>
<gene>
    <name evidence="1" type="ORF">PG991_002953</name>
</gene>
<proteinExistence type="predicted"/>
<dbReference type="SUPFAM" id="SSF52743">
    <property type="entry name" value="Subtilisin-like"/>
    <property type="match status" value="1"/>
</dbReference>
<dbReference type="InterPro" id="IPR036852">
    <property type="entry name" value="Peptidase_S8/S53_dom_sf"/>
</dbReference>
<evidence type="ECO:0000313" key="2">
    <source>
        <dbReference type="Proteomes" id="UP001396898"/>
    </source>
</evidence>
<name>A0ABR1SGU6_9PEZI</name>
<keyword evidence="2" id="KW-1185">Reference proteome</keyword>